<accession>A0A512H4K6</accession>
<feature type="transmembrane region" description="Helical" evidence="6">
    <location>
        <begin position="154"/>
        <end position="174"/>
    </location>
</feature>
<feature type="transmembrane region" description="Helical" evidence="6">
    <location>
        <begin position="104"/>
        <end position="121"/>
    </location>
</feature>
<feature type="transmembrane region" description="Helical" evidence="6">
    <location>
        <begin position="128"/>
        <end position="148"/>
    </location>
</feature>
<keyword evidence="3 6" id="KW-0812">Transmembrane</keyword>
<dbReference type="RefSeq" id="WP_147162456.1">
    <property type="nucleotide sequence ID" value="NZ_BJZO01000009.1"/>
</dbReference>
<proteinExistence type="inferred from homology"/>
<evidence type="ECO:0000313" key="7">
    <source>
        <dbReference type="EMBL" id="GEO80394.1"/>
    </source>
</evidence>
<dbReference type="GO" id="GO:0015360">
    <property type="term" value="F:acetate:proton symporter activity"/>
    <property type="evidence" value="ECO:0007669"/>
    <property type="project" value="TreeGrafter"/>
</dbReference>
<organism evidence="7 8">
    <name type="scientific">Pararhodospirillum oryzae</name>
    <dbReference type="NCBI Taxonomy" id="478448"/>
    <lineage>
        <taxon>Bacteria</taxon>
        <taxon>Pseudomonadati</taxon>
        <taxon>Pseudomonadota</taxon>
        <taxon>Alphaproteobacteria</taxon>
        <taxon>Rhodospirillales</taxon>
        <taxon>Rhodospirillaceae</taxon>
        <taxon>Pararhodospirillum</taxon>
    </lineage>
</organism>
<dbReference type="NCBIfam" id="NF038013">
    <property type="entry name" value="AceTr_1"/>
    <property type="match status" value="1"/>
</dbReference>
<evidence type="ECO:0000256" key="5">
    <source>
        <dbReference type="ARBA" id="ARBA00023136"/>
    </source>
</evidence>
<feature type="transmembrane region" description="Helical" evidence="6">
    <location>
        <begin position="37"/>
        <end position="58"/>
    </location>
</feature>
<sequence length="195" mass="21074">MSSIAQGAAAPKLGNPAVLGLAGFGLTTLLLQFHNLGLAGTGPVVWTGLIFGGLAQMIAGLQEQKCGNNFGYSAFTSFGAFWISLVFIFLGNKFEIFALSSTDLGYFLLAWALYTAILWVASARIHMAMFLTFTTLEIGFILLVLEKFGFGASLGWWAGVDLTVCALLAWYMMAHTIYRDLFGRDILPVGKPLVQ</sequence>
<evidence type="ECO:0000256" key="6">
    <source>
        <dbReference type="SAM" id="Phobius"/>
    </source>
</evidence>
<keyword evidence="8" id="KW-1185">Reference proteome</keyword>
<dbReference type="PANTHER" id="PTHR30178:SF3">
    <property type="entry name" value="SUCCINATE-ACETATE_PROTON SYMPORTER SATP"/>
    <property type="match status" value="1"/>
</dbReference>
<dbReference type="EMBL" id="BJZO01000009">
    <property type="protein sequence ID" value="GEO80394.1"/>
    <property type="molecule type" value="Genomic_DNA"/>
</dbReference>
<keyword evidence="5 6" id="KW-0472">Membrane</keyword>
<feature type="transmembrane region" description="Helical" evidence="6">
    <location>
        <begin position="12"/>
        <end position="31"/>
    </location>
</feature>
<protein>
    <submittedName>
        <fullName evidence="7">Uncharacterized protein</fullName>
    </submittedName>
</protein>
<dbReference type="InterPro" id="IPR000791">
    <property type="entry name" value="Gpr1/Fun34/SatP-like"/>
</dbReference>
<dbReference type="OrthoDB" id="9787939at2"/>
<keyword evidence="4 6" id="KW-1133">Transmembrane helix</keyword>
<name>A0A512H4K6_9PROT</name>
<gene>
    <name evidence="7" type="primary">yaaH</name>
    <name evidence="7" type="ORF">ROR02_05250</name>
</gene>
<evidence type="ECO:0000313" key="8">
    <source>
        <dbReference type="Proteomes" id="UP000321567"/>
    </source>
</evidence>
<dbReference type="AlphaFoldDB" id="A0A512H4K6"/>
<reference evidence="7 8" key="1">
    <citation type="submission" date="2019-07" db="EMBL/GenBank/DDBJ databases">
        <title>Whole genome shotgun sequence of Rhodospirillum oryzae NBRC 107573.</title>
        <authorList>
            <person name="Hosoyama A."/>
            <person name="Uohara A."/>
            <person name="Ohji S."/>
            <person name="Ichikawa N."/>
        </authorList>
    </citation>
    <scope>NUCLEOTIDE SEQUENCE [LARGE SCALE GENOMIC DNA]</scope>
    <source>
        <strain evidence="7 8">NBRC 107573</strain>
    </source>
</reference>
<evidence type="ECO:0000256" key="2">
    <source>
        <dbReference type="ARBA" id="ARBA00005587"/>
    </source>
</evidence>
<evidence type="ECO:0000256" key="1">
    <source>
        <dbReference type="ARBA" id="ARBA00004141"/>
    </source>
</evidence>
<evidence type="ECO:0000256" key="4">
    <source>
        <dbReference type="ARBA" id="ARBA00022989"/>
    </source>
</evidence>
<dbReference type="InterPro" id="IPR047623">
    <property type="entry name" value="SatP"/>
</dbReference>
<comment type="caution">
    <text evidence="7">The sequence shown here is derived from an EMBL/GenBank/DDBJ whole genome shotgun (WGS) entry which is preliminary data.</text>
</comment>
<comment type="similarity">
    <text evidence="2">Belongs to the acetate uptake transporter (AceTr) (TC 2.A.96) family.</text>
</comment>
<dbReference type="Proteomes" id="UP000321567">
    <property type="component" value="Unassembled WGS sequence"/>
</dbReference>
<feature type="transmembrane region" description="Helical" evidence="6">
    <location>
        <begin position="70"/>
        <end position="92"/>
    </location>
</feature>
<dbReference type="GO" id="GO:0005886">
    <property type="term" value="C:plasma membrane"/>
    <property type="evidence" value="ECO:0007669"/>
    <property type="project" value="TreeGrafter"/>
</dbReference>
<evidence type="ECO:0000256" key="3">
    <source>
        <dbReference type="ARBA" id="ARBA00022692"/>
    </source>
</evidence>
<dbReference type="Pfam" id="PF01184">
    <property type="entry name" value="Gpr1_Fun34_YaaH"/>
    <property type="match status" value="1"/>
</dbReference>
<dbReference type="GO" id="GO:0071422">
    <property type="term" value="P:succinate transmembrane transport"/>
    <property type="evidence" value="ECO:0007669"/>
    <property type="project" value="TreeGrafter"/>
</dbReference>
<dbReference type="PANTHER" id="PTHR30178">
    <property type="entry name" value="INNER MEMBRANE PROTEIN YAAH"/>
    <property type="match status" value="1"/>
</dbReference>
<comment type="subcellular location">
    <subcellularLocation>
        <location evidence="1">Membrane</location>
        <topology evidence="1">Multi-pass membrane protein</topology>
    </subcellularLocation>
</comment>